<dbReference type="GO" id="GO:0016020">
    <property type="term" value="C:membrane"/>
    <property type="evidence" value="ECO:0007669"/>
    <property type="project" value="UniProtKB-SubCell"/>
</dbReference>
<dbReference type="PANTHER" id="PTHR43562:SF3">
    <property type="entry name" value="SODIUM ION_PROTON EXCHANGER (EUROFUNG)"/>
    <property type="match status" value="1"/>
</dbReference>
<dbReference type="AlphaFoldDB" id="A0A6G1G4A1"/>
<keyword evidence="14" id="KW-1185">Reference proteome</keyword>
<evidence type="ECO:0000256" key="10">
    <source>
        <dbReference type="SAM" id="MobiDB-lite"/>
    </source>
</evidence>
<reference evidence="15" key="2">
    <citation type="submission" date="2020-04" db="EMBL/GenBank/DDBJ databases">
        <authorList>
            <consortium name="NCBI Genome Project"/>
        </authorList>
    </citation>
    <scope>NUCLEOTIDE SEQUENCE</scope>
    <source>
        <strain evidence="15">CBS 781.70</strain>
    </source>
</reference>
<keyword evidence="8 11" id="KW-0472">Membrane</keyword>
<feature type="transmembrane region" description="Helical" evidence="11">
    <location>
        <begin position="38"/>
        <end position="58"/>
    </location>
</feature>
<keyword evidence="7" id="KW-0406">Ion transport</keyword>
<evidence type="ECO:0000256" key="11">
    <source>
        <dbReference type="SAM" id="Phobius"/>
    </source>
</evidence>
<dbReference type="Pfam" id="PF00999">
    <property type="entry name" value="Na_H_Exchanger"/>
    <property type="match status" value="1"/>
</dbReference>
<dbReference type="RefSeq" id="XP_033534367.1">
    <property type="nucleotide sequence ID" value="XM_033682822.1"/>
</dbReference>
<keyword evidence="3" id="KW-0050">Antiport</keyword>
<evidence type="ECO:0000256" key="4">
    <source>
        <dbReference type="ARBA" id="ARBA00022692"/>
    </source>
</evidence>
<feature type="compositionally biased region" description="Basic and acidic residues" evidence="10">
    <location>
        <begin position="428"/>
        <end position="443"/>
    </location>
</feature>
<dbReference type="InterPro" id="IPR038770">
    <property type="entry name" value="Na+/solute_symporter_sf"/>
</dbReference>
<organism evidence="13">
    <name type="scientific">Eremomyces bilateralis CBS 781.70</name>
    <dbReference type="NCBI Taxonomy" id="1392243"/>
    <lineage>
        <taxon>Eukaryota</taxon>
        <taxon>Fungi</taxon>
        <taxon>Dikarya</taxon>
        <taxon>Ascomycota</taxon>
        <taxon>Pezizomycotina</taxon>
        <taxon>Dothideomycetes</taxon>
        <taxon>Dothideomycetes incertae sedis</taxon>
        <taxon>Eremomycetales</taxon>
        <taxon>Eremomycetaceae</taxon>
        <taxon>Eremomyces</taxon>
    </lineage>
</organism>
<dbReference type="GO" id="GO:0006814">
    <property type="term" value="P:sodium ion transport"/>
    <property type="evidence" value="ECO:0007669"/>
    <property type="project" value="UniProtKB-KW"/>
</dbReference>
<evidence type="ECO:0000259" key="12">
    <source>
        <dbReference type="Pfam" id="PF00999"/>
    </source>
</evidence>
<evidence type="ECO:0000256" key="8">
    <source>
        <dbReference type="ARBA" id="ARBA00023136"/>
    </source>
</evidence>
<feature type="transmembrane region" description="Helical" evidence="11">
    <location>
        <begin position="191"/>
        <end position="213"/>
    </location>
</feature>
<keyword evidence="4 11" id="KW-0812">Transmembrane</keyword>
<dbReference type="PANTHER" id="PTHR43562">
    <property type="entry name" value="NAPA-TYPE SODIUM/HYDROGEN ANTIPORTER"/>
    <property type="match status" value="1"/>
</dbReference>
<dbReference type="GeneID" id="54423392"/>
<dbReference type="InterPro" id="IPR006153">
    <property type="entry name" value="Cation/H_exchanger_TM"/>
</dbReference>
<evidence type="ECO:0000256" key="2">
    <source>
        <dbReference type="ARBA" id="ARBA00022448"/>
    </source>
</evidence>
<feature type="region of interest" description="Disordered" evidence="10">
    <location>
        <begin position="427"/>
        <end position="473"/>
    </location>
</feature>
<evidence type="ECO:0000256" key="6">
    <source>
        <dbReference type="ARBA" id="ARBA00023053"/>
    </source>
</evidence>
<evidence type="ECO:0000256" key="7">
    <source>
        <dbReference type="ARBA" id="ARBA00023065"/>
    </source>
</evidence>
<feature type="transmembrane region" description="Helical" evidence="11">
    <location>
        <begin position="240"/>
        <end position="267"/>
    </location>
</feature>
<feature type="transmembrane region" description="Helical" evidence="11">
    <location>
        <begin position="157"/>
        <end position="179"/>
    </location>
</feature>
<dbReference type="OrthoDB" id="1288932at2759"/>
<dbReference type="GO" id="GO:1902600">
    <property type="term" value="P:proton transmembrane transport"/>
    <property type="evidence" value="ECO:0007669"/>
    <property type="project" value="InterPro"/>
</dbReference>
<accession>A0A6G1G4A1</accession>
<dbReference type="Proteomes" id="UP000504638">
    <property type="component" value="Unplaced"/>
</dbReference>
<dbReference type="GO" id="GO:0015297">
    <property type="term" value="F:antiporter activity"/>
    <property type="evidence" value="ECO:0007669"/>
    <property type="project" value="UniProtKB-KW"/>
</dbReference>
<feature type="transmembrane region" description="Helical" evidence="11">
    <location>
        <begin position="93"/>
        <end position="114"/>
    </location>
</feature>
<reference evidence="15" key="3">
    <citation type="submission" date="2025-04" db="UniProtKB">
        <authorList>
            <consortium name="RefSeq"/>
        </authorList>
    </citation>
    <scope>IDENTIFICATION</scope>
    <source>
        <strain evidence="15">CBS 781.70</strain>
    </source>
</reference>
<sequence>MSSLPYHEPDIITLLTQSSFLLLLNIIDYLLNHALYCGLLGQVLLGIAFGAPGGNLLSYQAQEIIVQLGYIGLILLVYEGGLSVPLTSLKANIGLSIGVAVTGIVVPIGLSFVLQPLLDASPLQAFAAGAALCSTSLGTTFTVLSTSGLTNTRLGSVLSTAAMMDDVVGLVMVQVISNFGSSSNMVDPVTVVRPIVVSLGFAIVVPLLCRYVVRPVRRALHGKTFAYKVRAIFAYRRARFVLHSIFLFGLVAAASYSGTSVLFAAYLSGAIVNWWDSEPAMAPTTSGAVSEPVVGNITGGNAVGGRAEGMAGKDVATSGIPVSSADAGIDLNGLSGMSTYQSYLSQPVARLLRPFFFASIGFSIPISDLFQGAVLWRGVVYTLLMIVGKLVCGTWLVRLLRLSGTSISGTPLFTRFRRRLAMKLLRRKSPEEKETPRPQEKSESAAQSRGSPTPIEGVESESEPNQPSTPHEAPVSLYPGAILGCAMVSRGEIGFLISSVAESQGIWRKRGTEASGQSTESSSDIFVIVTWAILLCTFIGPIAVGLIVRRLKRLKRAAEPGRRNVLGSWGVD</sequence>
<feature type="transmembrane region" description="Helical" evidence="11">
    <location>
        <begin position="378"/>
        <end position="397"/>
    </location>
</feature>
<feature type="transmembrane region" description="Helical" evidence="11">
    <location>
        <begin position="525"/>
        <end position="548"/>
    </location>
</feature>
<reference evidence="13 15" key="1">
    <citation type="submission" date="2020-01" db="EMBL/GenBank/DDBJ databases">
        <authorList>
            <consortium name="DOE Joint Genome Institute"/>
            <person name="Haridas S."/>
            <person name="Albert R."/>
            <person name="Binder M."/>
            <person name="Bloem J."/>
            <person name="Labutti K."/>
            <person name="Salamov A."/>
            <person name="Andreopoulos B."/>
            <person name="Baker S.E."/>
            <person name="Barry K."/>
            <person name="Bills G."/>
            <person name="Bluhm B.H."/>
            <person name="Cannon C."/>
            <person name="Castanera R."/>
            <person name="Culley D.E."/>
            <person name="Daum C."/>
            <person name="Ezra D."/>
            <person name="Gonzalez J.B."/>
            <person name="Henrissat B."/>
            <person name="Kuo A."/>
            <person name="Liang C."/>
            <person name="Lipzen A."/>
            <person name="Lutzoni F."/>
            <person name="Magnuson J."/>
            <person name="Mondo S."/>
            <person name="Nolan M."/>
            <person name="Ohm R."/>
            <person name="Pangilinan J."/>
            <person name="Park H.-J."/>
            <person name="Ramirez L."/>
            <person name="Alfaro M."/>
            <person name="Sun H."/>
            <person name="Tritt A."/>
            <person name="Yoshinaga Y."/>
            <person name="Zwiers L.-H."/>
            <person name="Turgeon B.G."/>
            <person name="Goodwin S.B."/>
            <person name="Spatafora J.W."/>
            <person name="Crous P.W."/>
            <person name="Grigoriev I.V."/>
        </authorList>
    </citation>
    <scope>NUCLEOTIDE SEQUENCE</scope>
    <source>
        <strain evidence="13 15">CBS 781.70</strain>
    </source>
</reference>
<evidence type="ECO:0000256" key="1">
    <source>
        <dbReference type="ARBA" id="ARBA00004141"/>
    </source>
</evidence>
<dbReference type="Gene3D" id="1.20.1530.20">
    <property type="match status" value="2"/>
</dbReference>
<evidence type="ECO:0000256" key="3">
    <source>
        <dbReference type="ARBA" id="ARBA00022449"/>
    </source>
</evidence>
<gene>
    <name evidence="13 15" type="ORF">P152DRAFT_513788</name>
</gene>
<feature type="transmembrane region" description="Helical" evidence="11">
    <location>
        <begin position="64"/>
        <end position="81"/>
    </location>
</feature>
<keyword evidence="6" id="KW-0915">Sodium</keyword>
<evidence type="ECO:0000256" key="5">
    <source>
        <dbReference type="ARBA" id="ARBA00022989"/>
    </source>
</evidence>
<protein>
    <submittedName>
        <fullName evidence="13 15">Sodium/hydrogen exchanger</fullName>
    </submittedName>
</protein>
<keyword evidence="5 11" id="KW-1133">Transmembrane helix</keyword>
<feature type="transmembrane region" description="Helical" evidence="11">
    <location>
        <begin position="12"/>
        <end position="31"/>
    </location>
</feature>
<evidence type="ECO:0000313" key="13">
    <source>
        <dbReference type="EMBL" id="KAF1812736.1"/>
    </source>
</evidence>
<proteinExistence type="predicted"/>
<evidence type="ECO:0000313" key="14">
    <source>
        <dbReference type="Proteomes" id="UP000504638"/>
    </source>
</evidence>
<feature type="domain" description="Cation/H+ exchanger transmembrane" evidence="12">
    <location>
        <begin position="39"/>
        <end position="274"/>
    </location>
</feature>
<dbReference type="EMBL" id="ML975156">
    <property type="protein sequence ID" value="KAF1812736.1"/>
    <property type="molecule type" value="Genomic_DNA"/>
</dbReference>
<evidence type="ECO:0000313" key="15">
    <source>
        <dbReference type="RefSeq" id="XP_033534367.1"/>
    </source>
</evidence>
<keyword evidence="2" id="KW-0813">Transport</keyword>
<comment type="subcellular location">
    <subcellularLocation>
        <location evidence="1">Membrane</location>
        <topology evidence="1">Multi-pass membrane protein</topology>
    </subcellularLocation>
</comment>
<feature type="transmembrane region" description="Helical" evidence="11">
    <location>
        <begin position="351"/>
        <end position="371"/>
    </location>
</feature>
<name>A0A6G1G4A1_9PEZI</name>
<keyword evidence="9" id="KW-0739">Sodium transport</keyword>
<feature type="transmembrane region" description="Helical" evidence="11">
    <location>
        <begin position="126"/>
        <end position="145"/>
    </location>
</feature>
<evidence type="ECO:0000256" key="9">
    <source>
        <dbReference type="ARBA" id="ARBA00023201"/>
    </source>
</evidence>